<keyword evidence="4" id="KW-0732">Signal</keyword>
<name>A0ABV1F232_9BACI</name>
<evidence type="ECO:0000259" key="8">
    <source>
        <dbReference type="PROSITE" id="PS50268"/>
    </source>
</evidence>
<dbReference type="SUPFAM" id="SSF74853">
    <property type="entry name" value="Lamin A/C globular tail domain"/>
    <property type="match status" value="2"/>
</dbReference>
<dbReference type="PANTHER" id="PTHR43143:SF5">
    <property type="entry name" value="SECRETED PROTEIN"/>
    <property type="match status" value="1"/>
</dbReference>
<evidence type="ECO:0000256" key="4">
    <source>
        <dbReference type="ARBA" id="ARBA00022729"/>
    </source>
</evidence>
<sequence>MSLKKKITRRAFVIFVMGVFFFSTYFPVLPGLTTYAAEPTKSTGEKPVEKTQTEEDSSQEVSDTTVEPEKEEGNTSIEEQSSSSEQEEVPTVSKQKEAAVTKEETVSNEENQPQENEKKDEKSEPTQETPNENEQQQVEDQQEAVDYTKLPPLLITELAPDSKGTDNFEFIELYNNTNQPMDLNSYYFYYHYIGGSTADKIMSIPAATIAPQESIILWFNTKDLLLEDFNNHFSTSLTEQQVISFKGDFPGFANGGNRGIIVKNIEGQEVVSAAYLPSETDNTGLDVQFAFPTEGTEMEKQQVKASPTPGVLGEGQVPAEPLQVSPITEDTEAPIITHETITTTKAGEAIAIEATIADNQKNPTATIYYQVESDTAFKAIEMKQDSANPQKFTASIPKEEVQGTIEYYLEATDGNLLAKTAIYTIELEKEEGAEPEQDTYSDRPLFITELSPNSIGGGTDYYEYFELYNNSNQALNLATYSFYYVYTDNSREPILFQLPAKEIQSKEKLVFWFNNGNKTVEDFNKEYGTSLTSNELVMFTDTAFPGFANGGNRALEIKDAQGNVVISASYLGSENDNDGKVIHYQFPQEGMEMEKYKVLADPTPGSVEVDQVPTNVVELPEAPKDTEPPVISHDPIKTAKAFTAVPIEASVTDNEVANPIVTVFYKNSADESFKSLALNKDANGKYSTTIPAADIDGEITYYLVASDGINESQTEAFSLSVEKSDIDFTKVPKLLVTEVVPDSANVGTADGYEYIEIYNNTDQAINFKDYKIQYRYNADPTTDVVWPSIPDDVVIEPQETLVFWIINGQNGEKTVADFNANYGTNLVEDKEIVRIKSDGMANGSMRGLVIATNTKEEINVAYYNDEATQLDTAMNMGILYKFPEDGSTQSVKISTKTKPGTPGMVEANQVPTQPVHVEEDLVAPILTNATNVEEIHQMDDLTIRAKATDDKGIKSVVLYYRTNDQTDYEKVLLTVDPSDIEYYTAVLYAANFIAKESIEYYFVATDGQNEVTSEKYVITIKNDVNNEPIHLNVQDHDILSGSVILKAVSKEAAADDVELSIDGKKVTEETYSSLESQAYLAVDISGLNMYFKNAITMGDEIIHLLDKDNNSDWKTFTIPIDPNKLSIGENVITVRSGNKASPFQLEESEENRDDYNIRNVRLILADGTVIRDPQKANTSQVFDMGDDGTYRPFEDFTFTLTEDQMKAKTYVWDTTTVSDGAYSITATDKEEEVTAAIQVDNTAPVIKTNMESEKEYKGAFTIEASAEDAIAAVESIDVTLDNENISVPFDTASSKLIPGVHELKVVAVDKAGNKAESVIGFSVTNENPNKPELISPANNTATPVDGDPALKVRVTDPTEDSMDVHYYKGYKYEATDSNVQSFENASDTEPPVELVPAGEKALTAEDASAISTLDGKYLTTDSSTQFPYHRFEVELDPTIGKEDRVELVWNGKSLEGRKVSMYAWSMNENKWKLLTYKIAGAEDFALKADVQVNEYADKANKINVLIQDEIPSSPDDYDFTFVWMSDTQYYAESYPYIYKRQTEWIAEKQEELKIKYVLHTGDVVDEFDDEQQWIYADEYMRTLEDYKIPYGVLAGNHDVDQLSNDYSEFSKWFGENRYKDQPHYGESYKDNRGHYDLISAGGNDFIMIYMGWGVNDEDMEWINSVLKQYPDRKAILNFHEYLLVSGNRSPIGEEIFQKVVEKNKNVFLVLCGHYHDSETLISEIDDDQDGIADRKVYQMLGDYQGGPEGGQGYMKLLHFDQTNNRILVNTYSPYLDDYNFYDPEEYPLKDELVIDLDLSVQEKQVATDYFAVNIYTKEEIGNQENVASGDIAEVTWKNLEEGQVYDWYVVASDEYTGKSISDIWSFTKGQSASEEPANPGDEGGDGEGSEEAEPPTPSNPDGNNGNSGEGEEPSAPVPDDNTGNDGGNEEPPIPTPDDNNGNNDGENSTNPSTSEPNKDYQPIQLPNTATANYTMMLVGILLLIGGIVIFYLRRRRREA</sequence>
<feature type="compositionally biased region" description="Acidic residues" evidence="6">
    <location>
        <begin position="1882"/>
        <end position="1893"/>
    </location>
</feature>
<feature type="transmembrane region" description="Helical" evidence="7">
    <location>
        <begin position="1973"/>
        <end position="1992"/>
    </location>
</feature>
<feature type="region of interest" description="Disordered" evidence="6">
    <location>
        <begin position="1868"/>
        <end position="1963"/>
    </location>
</feature>
<feature type="compositionally biased region" description="Basic and acidic residues" evidence="6">
    <location>
        <begin position="115"/>
        <end position="125"/>
    </location>
</feature>
<evidence type="ECO:0000259" key="9">
    <source>
        <dbReference type="PROSITE" id="PS51841"/>
    </source>
</evidence>
<feature type="compositionally biased region" description="Basic and acidic residues" evidence="6">
    <location>
        <begin position="43"/>
        <end position="53"/>
    </location>
</feature>
<feature type="domain" description="LTD" evidence="9">
    <location>
        <begin position="430"/>
        <end position="568"/>
    </location>
</feature>
<evidence type="ECO:0000313" key="10">
    <source>
        <dbReference type="EMBL" id="MEQ2467427.1"/>
    </source>
</evidence>
<feature type="domain" description="LTD" evidence="9">
    <location>
        <begin position="724"/>
        <end position="901"/>
    </location>
</feature>
<feature type="domain" description="LTD" evidence="9">
    <location>
        <begin position="139"/>
        <end position="279"/>
    </location>
</feature>
<feature type="compositionally biased region" description="Basic and acidic residues" evidence="6">
    <location>
        <begin position="94"/>
        <end position="105"/>
    </location>
</feature>
<dbReference type="InterPro" id="IPR004843">
    <property type="entry name" value="Calcineurin-like_PHP"/>
</dbReference>
<feature type="compositionally biased region" description="Low complexity" evidence="6">
    <location>
        <begin position="1936"/>
        <end position="1951"/>
    </location>
</feature>
<comment type="subcellular location">
    <subcellularLocation>
        <location evidence="1">Secreted</location>
        <location evidence="1">Cell wall</location>
        <topology evidence="1">Peptidoglycan-anchor</topology>
    </subcellularLocation>
</comment>
<dbReference type="InterPro" id="IPR013783">
    <property type="entry name" value="Ig-like_fold"/>
</dbReference>
<dbReference type="InterPro" id="IPR019931">
    <property type="entry name" value="LPXTG_anchor"/>
</dbReference>
<dbReference type="Gene3D" id="3.60.21.10">
    <property type="match status" value="1"/>
</dbReference>
<protein>
    <submittedName>
        <fullName evidence="10">Lamin tail domain-containing protein</fullName>
    </submittedName>
</protein>
<keyword evidence="5" id="KW-0572">Peptidoglycan-anchor</keyword>
<keyword evidence="2" id="KW-0134">Cell wall</keyword>
<dbReference type="Pfam" id="PF00149">
    <property type="entry name" value="Metallophos"/>
    <property type="match status" value="1"/>
</dbReference>
<dbReference type="InterPro" id="IPR002126">
    <property type="entry name" value="Cadherin-like_dom"/>
</dbReference>
<evidence type="ECO:0000256" key="1">
    <source>
        <dbReference type="ARBA" id="ARBA00004168"/>
    </source>
</evidence>
<feature type="region of interest" description="Disordered" evidence="6">
    <location>
        <begin position="37"/>
        <end position="142"/>
    </location>
</feature>
<keyword evidence="3" id="KW-0964">Secreted</keyword>
<dbReference type="Gene3D" id="2.60.40.10">
    <property type="entry name" value="Immunoglobulins"/>
    <property type="match status" value="1"/>
</dbReference>
<dbReference type="PROSITE" id="PS51841">
    <property type="entry name" value="LTD"/>
    <property type="match status" value="3"/>
</dbReference>
<comment type="caution">
    <text evidence="10">The sequence shown here is derived from an EMBL/GenBank/DDBJ whole genome shotgun (WGS) entry which is preliminary data.</text>
</comment>
<evidence type="ECO:0000256" key="2">
    <source>
        <dbReference type="ARBA" id="ARBA00022512"/>
    </source>
</evidence>
<dbReference type="RefSeq" id="WP_235251496.1">
    <property type="nucleotide sequence ID" value="NZ_JBBMFN010000051.1"/>
</dbReference>
<dbReference type="SUPFAM" id="SSF56300">
    <property type="entry name" value="Metallo-dependent phosphatases"/>
    <property type="match status" value="1"/>
</dbReference>
<feature type="transmembrane region" description="Helical" evidence="7">
    <location>
        <begin position="12"/>
        <end position="32"/>
    </location>
</feature>
<organism evidence="10 11">
    <name type="scientific">Niallia hominis</name>
    <dbReference type="NCBI Taxonomy" id="3133173"/>
    <lineage>
        <taxon>Bacteria</taxon>
        <taxon>Bacillati</taxon>
        <taxon>Bacillota</taxon>
        <taxon>Bacilli</taxon>
        <taxon>Bacillales</taxon>
        <taxon>Bacillaceae</taxon>
        <taxon>Niallia</taxon>
    </lineage>
</organism>
<evidence type="ECO:0000256" key="5">
    <source>
        <dbReference type="ARBA" id="ARBA00023088"/>
    </source>
</evidence>
<dbReference type="PANTHER" id="PTHR43143">
    <property type="entry name" value="METALLOPHOSPHOESTERASE, CALCINEURIN SUPERFAMILY"/>
    <property type="match status" value="1"/>
</dbReference>
<evidence type="ECO:0000256" key="3">
    <source>
        <dbReference type="ARBA" id="ARBA00022525"/>
    </source>
</evidence>
<feature type="domain" description="Cadherin" evidence="8">
    <location>
        <begin position="1192"/>
        <end position="1333"/>
    </location>
</feature>
<gene>
    <name evidence="10" type="ORF">WMO63_17360</name>
</gene>
<dbReference type="Proteomes" id="UP001465426">
    <property type="component" value="Unassembled WGS sequence"/>
</dbReference>
<keyword evidence="7" id="KW-1133">Transmembrane helix</keyword>
<dbReference type="InterPro" id="IPR051918">
    <property type="entry name" value="STPP_CPPED1"/>
</dbReference>
<evidence type="ECO:0000313" key="11">
    <source>
        <dbReference type="Proteomes" id="UP001465426"/>
    </source>
</evidence>
<proteinExistence type="predicted"/>
<dbReference type="InterPro" id="IPR036415">
    <property type="entry name" value="Lamin_tail_dom_sf"/>
</dbReference>
<keyword evidence="7" id="KW-0472">Membrane</keyword>
<evidence type="ECO:0000256" key="7">
    <source>
        <dbReference type="SAM" id="Phobius"/>
    </source>
</evidence>
<dbReference type="PROSITE" id="PS50268">
    <property type="entry name" value="CADHERIN_2"/>
    <property type="match status" value="1"/>
</dbReference>
<reference evidence="10 11" key="1">
    <citation type="submission" date="2024-03" db="EMBL/GenBank/DDBJ databases">
        <title>Human intestinal bacterial collection.</title>
        <authorList>
            <person name="Pauvert C."/>
            <person name="Hitch T.C.A."/>
            <person name="Clavel T."/>
        </authorList>
    </citation>
    <scope>NUCLEOTIDE SEQUENCE [LARGE SCALE GENOMIC DNA]</scope>
    <source>
        <strain evidence="10 11">CLA-SR-H024</strain>
    </source>
</reference>
<dbReference type="Pfam" id="PF00746">
    <property type="entry name" value="Gram_pos_anchor"/>
    <property type="match status" value="1"/>
</dbReference>
<feature type="compositionally biased region" description="Low complexity" evidence="6">
    <location>
        <begin position="126"/>
        <end position="139"/>
    </location>
</feature>
<dbReference type="EMBL" id="JBBMFN010000051">
    <property type="protein sequence ID" value="MEQ2467427.1"/>
    <property type="molecule type" value="Genomic_DNA"/>
</dbReference>
<keyword evidence="7" id="KW-0812">Transmembrane</keyword>
<evidence type="ECO:0000256" key="6">
    <source>
        <dbReference type="SAM" id="MobiDB-lite"/>
    </source>
</evidence>
<keyword evidence="11" id="KW-1185">Reference proteome</keyword>
<dbReference type="Pfam" id="PF00932">
    <property type="entry name" value="LTD"/>
    <property type="match status" value="2"/>
</dbReference>
<dbReference type="Gene3D" id="2.60.40.1260">
    <property type="entry name" value="Lamin Tail domain"/>
    <property type="match status" value="1"/>
</dbReference>
<dbReference type="InterPro" id="IPR001322">
    <property type="entry name" value="Lamin_tail_dom"/>
</dbReference>
<dbReference type="NCBIfam" id="TIGR01167">
    <property type="entry name" value="LPXTG_anchor"/>
    <property type="match status" value="1"/>
</dbReference>
<accession>A0ABV1F232</accession>
<dbReference type="InterPro" id="IPR029052">
    <property type="entry name" value="Metallo-depent_PP-like"/>
</dbReference>